<reference evidence="2 3" key="1">
    <citation type="submission" date="2016-10" db="EMBL/GenBank/DDBJ databases">
        <authorList>
            <person name="de Groot N.N."/>
        </authorList>
    </citation>
    <scope>NUCLEOTIDE SEQUENCE [LARGE SCALE GENOMIC DNA]</scope>
    <source>
        <strain evidence="2 3">DSM 3217</strain>
    </source>
</reference>
<evidence type="ECO:0000313" key="3">
    <source>
        <dbReference type="Proteomes" id="UP000199228"/>
    </source>
</evidence>
<dbReference type="STRING" id="1732.SAMN02910417_01736"/>
<evidence type="ECO:0000256" key="1">
    <source>
        <dbReference type="SAM" id="Coils"/>
    </source>
</evidence>
<dbReference type="OrthoDB" id="9798495at2"/>
<name>A0A1G6BRU4_EUBOX</name>
<keyword evidence="1" id="KW-0175">Coiled coil</keyword>
<gene>
    <name evidence="2" type="ORF">SAMN02910417_01736</name>
</gene>
<proteinExistence type="predicted"/>
<evidence type="ECO:0000313" key="2">
    <source>
        <dbReference type="EMBL" id="SDB23374.1"/>
    </source>
</evidence>
<feature type="coiled-coil region" evidence="1">
    <location>
        <begin position="73"/>
        <end position="117"/>
    </location>
</feature>
<evidence type="ECO:0008006" key="4">
    <source>
        <dbReference type="Google" id="ProtNLM"/>
    </source>
</evidence>
<protein>
    <recommendedName>
        <fullName evidence="4">FlgN protein</fullName>
    </recommendedName>
</protein>
<accession>A0A1G6BRU4</accession>
<dbReference type="RefSeq" id="WP_090173969.1">
    <property type="nucleotide sequence ID" value="NZ_FMXR01000012.1"/>
</dbReference>
<dbReference type="AlphaFoldDB" id="A0A1G6BRU4"/>
<sequence>MDKNYLEVMLQSLEKKNALLDKILEKSRQQEQDLNNPELSADDFNALVREKAGLIESLTRLDRGFQSVYNKIKAQLEYNRQQYKKEIAAMQHQIREIMDKSNAIQAQEARNKQLAQKKFSGIRDKVKQVRNSQKVVNQYYNNMMKVNYVDSQFLDSKK</sequence>
<dbReference type="Proteomes" id="UP000199228">
    <property type="component" value="Unassembled WGS sequence"/>
</dbReference>
<dbReference type="EMBL" id="FMXR01000012">
    <property type="protein sequence ID" value="SDB23374.1"/>
    <property type="molecule type" value="Genomic_DNA"/>
</dbReference>
<keyword evidence="3" id="KW-1185">Reference proteome</keyword>
<organism evidence="2 3">
    <name type="scientific">Eubacterium oxidoreducens</name>
    <dbReference type="NCBI Taxonomy" id="1732"/>
    <lineage>
        <taxon>Bacteria</taxon>
        <taxon>Bacillati</taxon>
        <taxon>Bacillota</taxon>
        <taxon>Clostridia</taxon>
        <taxon>Eubacteriales</taxon>
        <taxon>Eubacteriaceae</taxon>
        <taxon>Eubacterium</taxon>
    </lineage>
</organism>